<evidence type="ECO:0000256" key="1">
    <source>
        <dbReference type="SAM" id="Phobius"/>
    </source>
</evidence>
<reference evidence="2 3" key="1">
    <citation type="submission" date="2020-06" db="EMBL/GenBank/DDBJ databases">
        <title>Altererythrobacter lutimaris sp. nov., a marine bacterium isolated from a tidal flat.</title>
        <authorList>
            <person name="Kim D."/>
            <person name="Yoo Y."/>
            <person name="Kim J.-J."/>
        </authorList>
    </citation>
    <scope>NUCLEOTIDE SEQUENCE [LARGE SCALE GENOMIC DNA]</scope>
    <source>
        <strain evidence="2 3">JGD-16</strain>
    </source>
</reference>
<name>A0A850HBM3_9SPHN</name>
<keyword evidence="3" id="KW-1185">Reference proteome</keyword>
<keyword evidence="1" id="KW-0472">Membrane</keyword>
<protein>
    <recommendedName>
        <fullName evidence="4">Sugar transporter</fullName>
    </recommendedName>
</protein>
<organism evidence="2 3">
    <name type="scientific">Altererythrobacter lutimaris</name>
    <dbReference type="NCBI Taxonomy" id="2743979"/>
    <lineage>
        <taxon>Bacteria</taxon>
        <taxon>Pseudomonadati</taxon>
        <taxon>Pseudomonadota</taxon>
        <taxon>Alphaproteobacteria</taxon>
        <taxon>Sphingomonadales</taxon>
        <taxon>Erythrobacteraceae</taxon>
        <taxon>Altererythrobacter</taxon>
    </lineage>
</organism>
<evidence type="ECO:0000313" key="2">
    <source>
        <dbReference type="EMBL" id="NVE94665.1"/>
    </source>
</evidence>
<gene>
    <name evidence="2" type="ORF">HUO12_07110</name>
</gene>
<sequence length="143" mass="15821">MKLTPKTPWHLWVVGGLSLLWNFGGVVSYTTTKMQALGGANMPAAQLDYYYSFPAWATVFWALGVWGCFFGSLALLLKRKFAVWLFAVSIVGLIGTSIYQWGVSDMPDTLKTTGHIVFALAIWAITIGLFFYARAMAAKNVLK</sequence>
<dbReference type="RefSeq" id="WP_176272919.1">
    <property type="nucleotide sequence ID" value="NZ_JABWTA010000001.1"/>
</dbReference>
<feature type="transmembrane region" description="Helical" evidence="1">
    <location>
        <begin position="49"/>
        <end position="69"/>
    </location>
</feature>
<dbReference type="Proteomes" id="UP000546031">
    <property type="component" value="Unassembled WGS sequence"/>
</dbReference>
<feature type="transmembrane region" description="Helical" evidence="1">
    <location>
        <begin position="9"/>
        <end position="29"/>
    </location>
</feature>
<dbReference type="AlphaFoldDB" id="A0A850HBM3"/>
<comment type="caution">
    <text evidence="2">The sequence shown here is derived from an EMBL/GenBank/DDBJ whole genome shotgun (WGS) entry which is preliminary data.</text>
</comment>
<keyword evidence="1" id="KW-0812">Transmembrane</keyword>
<keyword evidence="1" id="KW-1133">Transmembrane helix</keyword>
<dbReference type="EMBL" id="JABWTA010000001">
    <property type="protein sequence ID" value="NVE94665.1"/>
    <property type="molecule type" value="Genomic_DNA"/>
</dbReference>
<accession>A0A850HBM3</accession>
<evidence type="ECO:0008006" key="4">
    <source>
        <dbReference type="Google" id="ProtNLM"/>
    </source>
</evidence>
<proteinExistence type="predicted"/>
<feature type="transmembrane region" description="Helical" evidence="1">
    <location>
        <begin position="81"/>
        <end position="102"/>
    </location>
</feature>
<feature type="transmembrane region" description="Helical" evidence="1">
    <location>
        <begin position="114"/>
        <end position="133"/>
    </location>
</feature>
<evidence type="ECO:0000313" key="3">
    <source>
        <dbReference type="Proteomes" id="UP000546031"/>
    </source>
</evidence>